<dbReference type="Pfam" id="PF01008">
    <property type="entry name" value="IF-2B"/>
    <property type="match status" value="1"/>
</dbReference>
<comment type="subcellular location">
    <subcellularLocation>
        <location evidence="6">Cytoplasm</location>
    </subcellularLocation>
    <subcellularLocation>
        <location evidence="6">Nucleus</location>
    </subcellularLocation>
</comment>
<keyword evidence="3 6" id="KW-0486">Methionine biosynthesis</keyword>
<dbReference type="Bgee" id="ENSMFAG00000044250">
    <property type="expression patterns" value="Expressed in liver and 13 other cell types or tissues"/>
</dbReference>
<dbReference type="NCBIfam" id="TIGR00512">
    <property type="entry name" value="salvage_mtnA"/>
    <property type="match status" value="1"/>
</dbReference>
<dbReference type="Ensembl" id="ENSMFAT00000077674.1">
    <property type="protein sequence ID" value="ENSMFAP00000061263.1"/>
    <property type="gene ID" value="ENSMFAG00000044250.2"/>
</dbReference>
<dbReference type="InterPro" id="IPR000649">
    <property type="entry name" value="IF-2B-related"/>
</dbReference>
<comment type="function">
    <text evidence="6">Catalyzes the interconversion of methylthioribose-1-phosphate (MTR-1-P) into methylthioribulose-1-phosphate (MTRu-1-P).</text>
</comment>
<evidence type="ECO:0000313" key="8">
    <source>
        <dbReference type="Ensembl" id="ENSMFAP00000061263.1"/>
    </source>
</evidence>
<dbReference type="Gene3D" id="3.40.50.10470">
    <property type="entry name" value="Translation initiation factor eif-2b, domain 2"/>
    <property type="match status" value="1"/>
</dbReference>
<dbReference type="GO" id="GO:0019509">
    <property type="term" value="P:L-methionine salvage from methylthioadenosine"/>
    <property type="evidence" value="ECO:0007669"/>
    <property type="project" value="UniProtKB-UniRule"/>
</dbReference>
<sequence>MRMRMSLFPGEAPPPQVRAELPLLVSCAGLGYCTMTLEAIRYSRGSLQILDQLLLPQQSRYEAVGSVRQAWEAIRAMKVRRDGGAAGLEVGMRPRLQPPTPEFLPAGAGRPGHSPGGLSQSRRGAAGGRRGPGLAALVAFVRDKLSFLVTSRPTAVNMARAARDLADAAAREAEREGATEEAVRERVIRCAEDMLEKDLRDNRSIGDLGARHLLERVAPSGGKVTVLTHCNTGALATAGYGTALGVIRSLHSLGRLEHAFCTETRPYNQGARLTAFELVYEQIPATLIADSMVAAAMAHRGVSAVVVGADRVVANGDTANKVGTYQLAIVAKHHGIPFYVAAPSSSCDLRLETGKEIIIEERPAQELTDVNGVRIAAPGIGVWNPAFDVTPHDLITGGIITELGVFAPEELRAALTTTISSRNGTLDGPQM</sequence>
<dbReference type="UniPathway" id="UPA00904">
    <property type="reaction ID" value="UER00874"/>
</dbReference>
<feature type="site" description="Transition state stabilizer" evidence="6">
    <location>
        <position position="230"/>
    </location>
</feature>
<dbReference type="GO" id="GO:0046523">
    <property type="term" value="F:S-methyl-5-thioribose-1-phosphate isomerase activity"/>
    <property type="evidence" value="ECO:0007669"/>
    <property type="project" value="UniProtKB-UniRule"/>
</dbReference>
<dbReference type="InterPro" id="IPR027363">
    <property type="entry name" value="M1Pi_N"/>
</dbReference>
<comment type="pathway">
    <text evidence="6">Amino-acid biosynthesis; L-methionine biosynthesis via salvage pathway; L-methionine from S-methyl-5-thio-alpha-D-ribose 1-phosphate: step 1/6.</text>
</comment>
<dbReference type="NCBIfam" id="TIGR00524">
    <property type="entry name" value="eIF-2B_rel"/>
    <property type="match status" value="1"/>
</dbReference>
<reference evidence="8 9" key="1">
    <citation type="submission" date="2013-03" db="EMBL/GenBank/DDBJ databases">
        <authorList>
            <person name="Warren W."/>
            <person name="Wilson R.K."/>
        </authorList>
    </citation>
    <scope>NUCLEOTIDE SEQUENCE</scope>
</reference>
<keyword evidence="1 6" id="KW-0963">Cytoplasm</keyword>
<dbReference type="Gene3D" id="1.20.120.420">
    <property type="entry name" value="translation initiation factor eif-2b, domain 1"/>
    <property type="match status" value="2"/>
</dbReference>
<dbReference type="NCBIfam" id="NF004326">
    <property type="entry name" value="PRK05720.1"/>
    <property type="match status" value="1"/>
</dbReference>
<dbReference type="PANTHER" id="PTHR43475">
    <property type="entry name" value="METHYLTHIORIBOSE-1-PHOSPHATE ISOMERASE"/>
    <property type="match status" value="1"/>
</dbReference>
<evidence type="ECO:0000256" key="4">
    <source>
        <dbReference type="ARBA" id="ARBA00023235"/>
    </source>
</evidence>
<keyword evidence="4 6" id="KW-0413">Isomerase</keyword>
<dbReference type="Proteomes" id="UP000233100">
    <property type="component" value="Chromosome 19"/>
</dbReference>
<keyword evidence="5 6" id="KW-0539">Nucleus</keyword>
<dbReference type="InterPro" id="IPR005251">
    <property type="entry name" value="IF-M1Pi"/>
</dbReference>
<evidence type="ECO:0000256" key="1">
    <source>
        <dbReference type="ARBA" id="ARBA00022490"/>
    </source>
</evidence>
<dbReference type="EC" id="5.3.1.23" evidence="6"/>
<evidence type="ECO:0000256" key="3">
    <source>
        <dbReference type="ARBA" id="ARBA00023167"/>
    </source>
</evidence>
<proteinExistence type="inferred from homology"/>
<evidence type="ECO:0000256" key="7">
    <source>
        <dbReference type="SAM" id="MobiDB-lite"/>
    </source>
</evidence>
<evidence type="ECO:0000256" key="6">
    <source>
        <dbReference type="HAMAP-Rule" id="MF_03119"/>
    </source>
</evidence>
<keyword evidence="2 6" id="KW-0028">Amino-acid biosynthesis</keyword>
<dbReference type="GO" id="GO:0005829">
    <property type="term" value="C:cytosol"/>
    <property type="evidence" value="ECO:0007669"/>
    <property type="project" value="Ensembl"/>
</dbReference>
<dbReference type="PANTHER" id="PTHR43475:SF1">
    <property type="entry name" value="METHYLTHIORIBOSE-1-PHOSPHATE ISOMERASE"/>
    <property type="match status" value="1"/>
</dbReference>
<gene>
    <name evidence="6 8" type="primary">MRI1</name>
</gene>
<dbReference type="AlphaFoldDB" id="A0A7N9D8J3"/>
<dbReference type="InterPro" id="IPR042529">
    <property type="entry name" value="IF_2B-like_C"/>
</dbReference>
<evidence type="ECO:0000313" key="9">
    <source>
        <dbReference type="Proteomes" id="UP000233100"/>
    </source>
</evidence>
<dbReference type="GO" id="GO:0001650">
    <property type="term" value="C:fibrillar center"/>
    <property type="evidence" value="ECO:0007669"/>
    <property type="project" value="Ensembl"/>
</dbReference>
<keyword evidence="9" id="KW-1185">Reference proteome</keyword>
<dbReference type="HAMAP" id="MF_01678">
    <property type="entry name" value="Salvage_MtnA"/>
    <property type="match status" value="1"/>
</dbReference>
<accession>A0A7N9D8J3</accession>
<evidence type="ECO:0000256" key="2">
    <source>
        <dbReference type="ARBA" id="ARBA00022605"/>
    </source>
</evidence>
<dbReference type="GO" id="GO:0042802">
    <property type="term" value="F:identical protein binding"/>
    <property type="evidence" value="ECO:0007669"/>
    <property type="project" value="Ensembl"/>
</dbReference>
<name>A0A7N9D8J3_MACFA</name>
<dbReference type="InterPro" id="IPR011559">
    <property type="entry name" value="Initiation_fac_2B_a/b/d"/>
</dbReference>
<protein>
    <recommendedName>
        <fullName evidence="6">Methylthioribose-1-phosphate isomerase</fullName>
        <shortName evidence="6">M1Pi</shortName>
        <shortName evidence="6">MTR-1-P isomerase</shortName>
        <ecNumber evidence="6">5.3.1.23</ecNumber>
    </recommendedName>
    <alternativeName>
        <fullName evidence="6">S-methyl-5-thioribose-1-phosphate isomerase</fullName>
    </alternativeName>
    <alternativeName>
        <fullName evidence="6">Translation initiation factor eIF-2B subunit alpha/beta/delta-like protein</fullName>
    </alternativeName>
</protein>
<dbReference type="SUPFAM" id="SSF100950">
    <property type="entry name" value="NagB/RpiA/CoA transferase-like"/>
    <property type="match status" value="2"/>
</dbReference>
<comment type="similarity">
    <text evidence="6">Belongs to the eIF-2B alpha/beta/delta subunits family. MtnA subfamily.</text>
</comment>
<reference evidence="8" key="2">
    <citation type="submission" date="2025-08" db="UniProtKB">
        <authorList>
            <consortium name="Ensembl"/>
        </authorList>
    </citation>
    <scope>IDENTIFICATION</scope>
</reference>
<dbReference type="GeneTree" id="ENSGT00390000013732"/>
<dbReference type="InterPro" id="IPR037171">
    <property type="entry name" value="NagB/RpiA_transferase-like"/>
</dbReference>
<dbReference type="GO" id="GO:0005654">
    <property type="term" value="C:nucleoplasm"/>
    <property type="evidence" value="ECO:0007669"/>
    <property type="project" value="Ensembl"/>
</dbReference>
<dbReference type="FunFam" id="3.40.50.10470:FF:000003">
    <property type="entry name" value="Methylthioribose-1-phosphate isomerase"/>
    <property type="match status" value="1"/>
</dbReference>
<feature type="region of interest" description="Disordered" evidence="7">
    <location>
        <begin position="89"/>
        <end position="129"/>
    </location>
</feature>
<comment type="catalytic activity">
    <reaction evidence="6">
        <text>5-(methylsulfanyl)-alpha-D-ribose 1-phosphate = 5-(methylsulfanyl)-D-ribulose 1-phosphate</text>
        <dbReference type="Rhea" id="RHEA:19989"/>
        <dbReference type="ChEBI" id="CHEBI:58533"/>
        <dbReference type="ChEBI" id="CHEBI:58548"/>
        <dbReference type="EC" id="5.3.1.23"/>
    </reaction>
</comment>
<dbReference type="FunFam" id="1.20.120.420:FF:000003">
    <property type="entry name" value="Methylthioribose-1-phosphate isomerase"/>
    <property type="match status" value="1"/>
</dbReference>
<organism evidence="8 9">
    <name type="scientific">Macaca fascicularis</name>
    <name type="common">Crab-eating macaque</name>
    <name type="synonym">Cynomolgus monkey</name>
    <dbReference type="NCBI Taxonomy" id="9541"/>
    <lineage>
        <taxon>Eukaryota</taxon>
        <taxon>Metazoa</taxon>
        <taxon>Chordata</taxon>
        <taxon>Craniata</taxon>
        <taxon>Vertebrata</taxon>
        <taxon>Euteleostomi</taxon>
        <taxon>Mammalia</taxon>
        <taxon>Eutheria</taxon>
        <taxon>Euarchontoglires</taxon>
        <taxon>Primates</taxon>
        <taxon>Haplorrhini</taxon>
        <taxon>Catarrhini</taxon>
        <taxon>Cercopithecidae</taxon>
        <taxon>Cercopithecinae</taxon>
        <taxon>Macaca</taxon>
    </lineage>
</organism>
<evidence type="ECO:0000256" key="5">
    <source>
        <dbReference type="ARBA" id="ARBA00023242"/>
    </source>
</evidence>
<feature type="active site" description="Proton donor" evidence="6">
    <location>
        <position position="310"/>
    </location>
</feature>
<reference evidence="8" key="3">
    <citation type="submission" date="2025-09" db="UniProtKB">
        <authorList>
            <consortium name="Ensembl"/>
        </authorList>
    </citation>
    <scope>IDENTIFICATION</scope>
</reference>